<sequence length="71" mass="8083">MSVSDDHRVSPALFTRAQCRSLGRCETCCWHPPTQGHHESCPRRDEGDDRDVELNTGRALARAHRRTAGRR</sequence>
<evidence type="ECO:0000313" key="2">
    <source>
        <dbReference type="EMBL" id="QIV79605.1"/>
    </source>
</evidence>
<reference evidence="2 3" key="1">
    <citation type="submission" date="2019-04" db="EMBL/GenBank/DDBJ databases">
        <title>Draft, Whole-Genome Sequence of the Anthracene-degrading Mycobacterium frederiksbergense LB501T, Isolated from a Polycyclic Aromatic Hydrocarbon (PAH)-Contaminated Soil.</title>
        <authorList>
            <person name="Augelletti F."/>
        </authorList>
    </citation>
    <scope>NUCLEOTIDE SEQUENCE [LARGE SCALE GENOMIC DNA]</scope>
    <source>
        <strain evidence="2 3">LB 501T</strain>
        <plasmid evidence="2 3">unnamed1</plasmid>
    </source>
</reference>
<feature type="compositionally biased region" description="Basic residues" evidence="1">
    <location>
        <begin position="61"/>
        <end position="71"/>
    </location>
</feature>
<feature type="region of interest" description="Disordered" evidence="1">
    <location>
        <begin position="33"/>
        <end position="71"/>
    </location>
</feature>
<accession>A0A6H0RZV6</accession>
<keyword evidence="3" id="KW-1185">Reference proteome</keyword>
<protein>
    <submittedName>
        <fullName evidence="2">Uncharacterized protein</fullName>
    </submittedName>
</protein>
<dbReference type="Proteomes" id="UP000501849">
    <property type="component" value="Plasmid unnamed1"/>
</dbReference>
<organism evidence="2 3">
    <name type="scientific">Mycolicibacterium frederiksbergense</name>
    <dbReference type="NCBI Taxonomy" id="117567"/>
    <lineage>
        <taxon>Bacteria</taxon>
        <taxon>Bacillati</taxon>
        <taxon>Actinomycetota</taxon>
        <taxon>Actinomycetes</taxon>
        <taxon>Mycobacteriales</taxon>
        <taxon>Mycobacteriaceae</taxon>
        <taxon>Mycolicibacterium</taxon>
    </lineage>
</organism>
<evidence type="ECO:0000313" key="3">
    <source>
        <dbReference type="Proteomes" id="UP000501849"/>
    </source>
</evidence>
<gene>
    <name evidence="2" type="ORF">EXE63_00735</name>
</gene>
<keyword evidence="2" id="KW-0614">Plasmid</keyword>
<dbReference type="KEGG" id="mfre:EXE63_00735"/>
<name>A0A6H0RZV6_9MYCO</name>
<geneLocation type="plasmid" evidence="2 3">
    <name>unnamed1</name>
</geneLocation>
<evidence type="ECO:0000256" key="1">
    <source>
        <dbReference type="SAM" id="MobiDB-lite"/>
    </source>
</evidence>
<dbReference type="EMBL" id="CP038797">
    <property type="protein sequence ID" value="QIV79605.1"/>
    <property type="molecule type" value="Genomic_DNA"/>
</dbReference>
<proteinExistence type="predicted"/>
<feature type="compositionally biased region" description="Basic and acidic residues" evidence="1">
    <location>
        <begin position="36"/>
        <end position="47"/>
    </location>
</feature>
<dbReference type="AlphaFoldDB" id="A0A6H0RZV6"/>